<name>A0AAW0HLC6_MYOGA</name>
<evidence type="ECO:0000313" key="2">
    <source>
        <dbReference type="Proteomes" id="UP001488838"/>
    </source>
</evidence>
<gene>
    <name evidence="1" type="ORF">U0070_005983</name>
</gene>
<organism evidence="1 2">
    <name type="scientific">Myodes glareolus</name>
    <name type="common">Bank vole</name>
    <name type="synonym">Clethrionomys glareolus</name>
    <dbReference type="NCBI Taxonomy" id="447135"/>
    <lineage>
        <taxon>Eukaryota</taxon>
        <taxon>Metazoa</taxon>
        <taxon>Chordata</taxon>
        <taxon>Craniata</taxon>
        <taxon>Vertebrata</taxon>
        <taxon>Euteleostomi</taxon>
        <taxon>Mammalia</taxon>
        <taxon>Eutheria</taxon>
        <taxon>Euarchontoglires</taxon>
        <taxon>Glires</taxon>
        <taxon>Rodentia</taxon>
        <taxon>Myomorpha</taxon>
        <taxon>Muroidea</taxon>
        <taxon>Cricetidae</taxon>
        <taxon>Arvicolinae</taxon>
        <taxon>Myodes</taxon>
    </lineage>
</organism>
<proteinExistence type="predicted"/>
<accession>A0AAW0HLC6</accession>
<keyword evidence="2" id="KW-1185">Reference proteome</keyword>
<sequence length="150" mass="16115">MVLTLSISQAKTGAAQAGDPLNRNPRSWEPCKAAVKWGMGSGKDFLLSLIPASTGLPGPVQFWLQRPASPPGEGLHGTPVSWLKPGGGLTSRGENHLLFFLVLIQKMPADSKSILATESEERTHVVWWDPGEGGVPWNGAEGDFQNRYLG</sequence>
<comment type="caution">
    <text evidence="1">The sequence shown here is derived from an EMBL/GenBank/DDBJ whole genome shotgun (WGS) entry which is preliminary data.</text>
</comment>
<dbReference type="AlphaFoldDB" id="A0AAW0HLC6"/>
<dbReference type="EMBL" id="JBBHLL010000483">
    <property type="protein sequence ID" value="KAK7801996.1"/>
    <property type="molecule type" value="Genomic_DNA"/>
</dbReference>
<evidence type="ECO:0000313" key="1">
    <source>
        <dbReference type="EMBL" id="KAK7801996.1"/>
    </source>
</evidence>
<reference evidence="1 2" key="1">
    <citation type="journal article" date="2023" name="bioRxiv">
        <title>Conserved and derived expression patterns and positive selection on dental genes reveal complex evolutionary context of ever-growing rodent molars.</title>
        <authorList>
            <person name="Calamari Z.T."/>
            <person name="Song A."/>
            <person name="Cohen E."/>
            <person name="Akter M."/>
            <person name="Roy R.D."/>
            <person name="Hallikas O."/>
            <person name="Christensen M.M."/>
            <person name="Li P."/>
            <person name="Marangoni P."/>
            <person name="Jernvall J."/>
            <person name="Klein O.D."/>
        </authorList>
    </citation>
    <scope>NUCLEOTIDE SEQUENCE [LARGE SCALE GENOMIC DNA]</scope>
    <source>
        <strain evidence="1">V071</strain>
    </source>
</reference>
<dbReference type="Proteomes" id="UP001488838">
    <property type="component" value="Unassembled WGS sequence"/>
</dbReference>
<protein>
    <submittedName>
        <fullName evidence="1">Uncharacterized protein</fullName>
    </submittedName>
</protein>